<evidence type="ECO:0000256" key="3">
    <source>
        <dbReference type="ARBA" id="ARBA00022723"/>
    </source>
</evidence>
<dbReference type="GeneID" id="115469585"/>
<dbReference type="Pfam" id="PF13909">
    <property type="entry name" value="zf-H2C2_5"/>
    <property type="match status" value="1"/>
</dbReference>
<keyword evidence="9" id="KW-0010">Activator</keyword>
<feature type="domain" description="C2H2-type" evidence="14">
    <location>
        <begin position="620"/>
        <end position="647"/>
    </location>
</feature>
<evidence type="ECO:0000313" key="15">
    <source>
        <dbReference type="Proteomes" id="UP000515156"/>
    </source>
</evidence>
<dbReference type="FunFam" id="3.30.160.60:FF:000209">
    <property type="entry name" value="Zinc finger protein 711"/>
    <property type="match status" value="3"/>
</dbReference>
<evidence type="ECO:0000256" key="11">
    <source>
        <dbReference type="ARBA" id="ARBA00023242"/>
    </source>
</evidence>
<dbReference type="RefSeq" id="XP_030058240.1">
    <property type="nucleotide sequence ID" value="XM_030202380.1"/>
</dbReference>
<keyword evidence="8" id="KW-0238">DNA-binding</keyword>
<comment type="similarity">
    <text evidence="12">Belongs to the krueppel C2H2-type zinc-finger protein family. ZFX/ZFY subfamily.</text>
</comment>
<keyword evidence="10" id="KW-0804">Transcription</keyword>
<dbReference type="GO" id="GO:0000981">
    <property type="term" value="F:DNA-binding transcription factor activity, RNA polymerase II-specific"/>
    <property type="evidence" value="ECO:0007669"/>
    <property type="project" value="TreeGrafter"/>
</dbReference>
<reference evidence="16" key="1">
    <citation type="submission" date="2025-08" db="UniProtKB">
        <authorList>
            <consortium name="RefSeq"/>
        </authorList>
    </citation>
    <scope>IDENTIFICATION</scope>
</reference>
<feature type="domain" description="C2H2-type" evidence="14">
    <location>
        <begin position="506"/>
        <end position="533"/>
    </location>
</feature>
<evidence type="ECO:0000256" key="6">
    <source>
        <dbReference type="ARBA" id="ARBA00022833"/>
    </source>
</evidence>
<dbReference type="FunCoup" id="A0A6P7Y552">
    <property type="interactions" value="2684"/>
</dbReference>
<dbReference type="Gene3D" id="3.30.160.60">
    <property type="entry name" value="Classic Zinc Finger"/>
    <property type="match status" value="8"/>
</dbReference>
<dbReference type="InParanoid" id="A0A6P7Y552"/>
<dbReference type="Proteomes" id="UP000515156">
    <property type="component" value="Chromosome 4"/>
</dbReference>
<dbReference type="KEGG" id="muo:115469585"/>
<proteinExistence type="inferred from homology"/>
<dbReference type="InterPro" id="IPR013087">
    <property type="entry name" value="Znf_C2H2_type"/>
</dbReference>
<protein>
    <submittedName>
        <fullName evidence="16">Zinc finger X-chromosomal protein isoform X1</fullName>
    </submittedName>
</protein>
<dbReference type="GO" id="GO:0008270">
    <property type="term" value="F:zinc ion binding"/>
    <property type="evidence" value="ECO:0007669"/>
    <property type="project" value="UniProtKB-KW"/>
</dbReference>
<evidence type="ECO:0000313" key="16">
    <source>
        <dbReference type="RefSeq" id="XP_030058240.1"/>
    </source>
</evidence>
<evidence type="ECO:0000256" key="5">
    <source>
        <dbReference type="ARBA" id="ARBA00022771"/>
    </source>
</evidence>
<dbReference type="FunFam" id="3.30.160.60:FF:000170">
    <property type="entry name" value="Zinc finger protein 711 isoform X2"/>
    <property type="match status" value="1"/>
</dbReference>
<evidence type="ECO:0000256" key="13">
    <source>
        <dbReference type="PROSITE-ProRule" id="PRU00042"/>
    </source>
</evidence>
<dbReference type="CTD" id="7543"/>
<keyword evidence="2" id="KW-0597">Phosphoprotein</keyword>
<feature type="domain" description="C2H2-type" evidence="14">
    <location>
        <begin position="477"/>
        <end position="505"/>
    </location>
</feature>
<dbReference type="Pfam" id="PF00096">
    <property type="entry name" value="zf-C2H2"/>
    <property type="match status" value="3"/>
</dbReference>
<keyword evidence="6" id="KW-0862">Zinc</keyword>
<keyword evidence="4" id="KW-0677">Repeat</keyword>
<dbReference type="FunFam" id="3.30.160.60:FF:000461">
    <property type="entry name" value="Zinc finger X-chromosomal protein-like protein"/>
    <property type="match status" value="1"/>
</dbReference>
<dbReference type="PANTHER" id="PTHR24381">
    <property type="entry name" value="ZINC FINGER PROTEIN"/>
    <property type="match status" value="1"/>
</dbReference>
<dbReference type="PROSITE" id="PS50157">
    <property type="entry name" value="ZINC_FINGER_C2H2_2"/>
    <property type="match status" value="12"/>
</dbReference>
<organism evidence="15 16">
    <name type="scientific">Microcaecilia unicolor</name>
    <dbReference type="NCBI Taxonomy" id="1415580"/>
    <lineage>
        <taxon>Eukaryota</taxon>
        <taxon>Metazoa</taxon>
        <taxon>Chordata</taxon>
        <taxon>Craniata</taxon>
        <taxon>Vertebrata</taxon>
        <taxon>Euteleostomi</taxon>
        <taxon>Amphibia</taxon>
        <taxon>Gymnophiona</taxon>
        <taxon>Siphonopidae</taxon>
        <taxon>Microcaecilia</taxon>
    </lineage>
</organism>
<evidence type="ECO:0000256" key="12">
    <source>
        <dbReference type="ARBA" id="ARBA00038206"/>
    </source>
</evidence>
<dbReference type="FunFam" id="3.30.160.60:FF:000607">
    <property type="entry name" value="zinc finger X-chromosomal protein-like isoform X1"/>
    <property type="match status" value="1"/>
</dbReference>
<feature type="domain" description="C2H2-type" evidence="14">
    <location>
        <begin position="705"/>
        <end position="733"/>
    </location>
</feature>
<dbReference type="Pfam" id="PF04704">
    <property type="entry name" value="Zfx_Zfy_act"/>
    <property type="match status" value="1"/>
</dbReference>
<dbReference type="GO" id="GO:0005634">
    <property type="term" value="C:nucleus"/>
    <property type="evidence" value="ECO:0007669"/>
    <property type="project" value="UniProtKB-SubCell"/>
</dbReference>
<evidence type="ECO:0000256" key="10">
    <source>
        <dbReference type="ARBA" id="ARBA00023163"/>
    </source>
</evidence>
<dbReference type="PANTHER" id="PTHR24381:SF393">
    <property type="entry name" value="CHROMATIN-LINKED ADAPTOR FOR MSL PROTEINS, ISOFORM B"/>
    <property type="match status" value="1"/>
</dbReference>
<dbReference type="AlphaFoldDB" id="A0A6P7Y552"/>
<keyword evidence="3" id="KW-0479">Metal-binding</keyword>
<evidence type="ECO:0000256" key="9">
    <source>
        <dbReference type="ARBA" id="ARBA00023159"/>
    </source>
</evidence>
<evidence type="ECO:0000256" key="2">
    <source>
        <dbReference type="ARBA" id="ARBA00022553"/>
    </source>
</evidence>
<name>A0A6P7Y552_9AMPH</name>
<keyword evidence="15" id="KW-1185">Reference proteome</keyword>
<feature type="domain" description="C2H2-type" evidence="14">
    <location>
        <begin position="563"/>
        <end position="590"/>
    </location>
</feature>
<feature type="domain" description="C2H2-type" evidence="14">
    <location>
        <begin position="386"/>
        <end position="408"/>
    </location>
</feature>
<accession>A0A6P7Y552</accession>
<comment type="subcellular location">
    <subcellularLocation>
        <location evidence="1">Nucleus</location>
    </subcellularLocation>
</comment>
<evidence type="ECO:0000256" key="1">
    <source>
        <dbReference type="ARBA" id="ARBA00004123"/>
    </source>
</evidence>
<dbReference type="OrthoDB" id="3561125at2759"/>
<dbReference type="PROSITE" id="PS00028">
    <property type="entry name" value="ZINC_FINGER_C2H2_1"/>
    <property type="match status" value="6"/>
</dbReference>
<gene>
    <name evidence="16" type="primary">ZFX</name>
</gene>
<keyword evidence="11" id="KW-0539">Nucleus</keyword>
<dbReference type="GO" id="GO:0000977">
    <property type="term" value="F:RNA polymerase II transcription regulatory region sequence-specific DNA binding"/>
    <property type="evidence" value="ECO:0007669"/>
    <property type="project" value="TreeGrafter"/>
</dbReference>
<evidence type="ECO:0000256" key="4">
    <source>
        <dbReference type="ARBA" id="ARBA00022737"/>
    </source>
</evidence>
<feature type="domain" description="C2H2-type" evidence="14">
    <location>
        <begin position="591"/>
        <end position="619"/>
    </location>
</feature>
<keyword evidence="5 13" id="KW-0863">Zinc-finger</keyword>
<feature type="domain" description="C2H2-type" evidence="14">
    <location>
        <begin position="677"/>
        <end position="704"/>
    </location>
</feature>
<evidence type="ECO:0000256" key="7">
    <source>
        <dbReference type="ARBA" id="ARBA00023015"/>
    </source>
</evidence>
<keyword evidence="7" id="KW-0805">Transcription regulation</keyword>
<dbReference type="Pfam" id="PF13894">
    <property type="entry name" value="zf-C2H2_4"/>
    <property type="match status" value="1"/>
</dbReference>
<sequence length="763" mass="86878">MGANGEHIHGAEIVVQETVFVSNVDSDITLHNYVPEDSEPIVIQDVIEDVIIDDAHCSSIMQEGHGSETIIIPEPQVLDTDITEEVSMVHCSVEDILVSDITAEQVLTSEQICVPDMRHIEHMVHNEADIVANALPSEVISEEILVADCSSEAVIDASGISGESLEDEDDCRSSCDDYLMISLDDAEKIEEDSSEITVDADTGYNPCRVDGSCPEVIKVYIFKAESGDDDLGGTVDIVESEAETDPAVELVGQGNSEHMAREKMVYMTVNDCQHDDEGLNVAEIADEVYMEVIVGEEDATVTHQQQIEGNELNKTCIPIAWAAAYGNSADGIESRNGTASALLQIDDSDRLERLAKQKTKKKKRLPNRQYQTAIIIGPDGNPLTVYPCIICGKKFKSRGFLKRHMKNHPEYLYKKKYRCTDCDYTTNKKISLHNHLETHTLTNKTDKLIECGRVFSQTGTLFTHKMVHRDKGATRMHKCKFCDYETAEQGLLNRHLLAVHSKNFPHICVECGKGFRHPSELKKHMRIHTGEKPYQCQYCDYRSADSSNLKTHVKTKHSKEMPLKCDICLQTFRDTKELQQHVLLHQESKMHQCLHCDHKSSNSSDLKRHIISVHTKDYPHKCDVCDKGFHRPSELKKHEAAHKGKRMHLCRHCEFRISDPFLLSRHILSVHTKELPFRCKRCRKGFRHQNELKKHMKTHSGRKVYRCEYCEYNTSDASGFKRHVISIHTKDYPHRCEYCTKGFRRPSEKNHHIMRHHKDAALF</sequence>
<evidence type="ECO:0000259" key="14">
    <source>
        <dbReference type="PROSITE" id="PS50157"/>
    </source>
</evidence>
<feature type="domain" description="C2H2-type" evidence="14">
    <location>
        <begin position="734"/>
        <end position="761"/>
    </location>
</feature>
<dbReference type="SMART" id="SM00355">
    <property type="entry name" value="ZnF_C2H2"/>
    <property type="match status" value="13"/>
</dbReference>
<dbReference type="FunFam" id="3.30.160.60:FF:000054">
    <property type="entry name" value="Zinc finger protein 711"/>
    <property type="match status" value="1"/>
</dbReference>
<dbReference type="SUPFAM" id="SSF57667">
    <property type="entry name" value="beta-beta-alpha zinc fingers"/>
    <property type="match status" value="6"/>
</dbReference>
<feature type="domain" description="C2H2-type" evidence="14">
    <location>
        <begin position="648"/>
        <end position="676"/>
    </location>
</feature>
<dbReference type="InterPro" id="IPR036236">
    <property type="entry name" value="Znf_C2H2_sf"/>
</dbReference>
<feature type="domain" description="C2H2-type" evidence="14">
    <location>
        <begin position="417"/>
        <end position="444"/>
    </location>
</feature>
<dbReference type="InterPro" id="IPR006794">
    <property type="entry name" value="Transcrp_activ_Zfx/Zfy-dom"/>
</dbReference>
<feature type="domain" description="C2H2-type" evidence="14">
    <location>
        <begin position="534"/>
        <end position="562"/>
    </location>
</feature>
<evidence type="ECO:0000256" key="8">
    <source>
        <dbReference type="ARBA" id="ARBA00023125"/>
    </source>
</evidence>